<gene>
    <name evidence="2" type="ORF">NCTC10392_02074</name>
</gene>
<feature type="transmembrane region" description="Helical" evidence="1">
    <location>
        <begin position="7"/>
        <end position="24"/>
    </location>
</feature>
<dbReference type="OrthoDB" id="6876618at2"/>
<dbReference type="AlphaFoldDB" id="A0A379ICX8"/>
<sequence length="287" mass="32599">MGEIVKSVGAIFALFMCVFSFVLMAEPGSFLGMALLDFYNANELGYYGLRSFGGLEMFMLHHRSSPFLLLPLSLFFIDFLQVKRFWSLFFVIVILMAVVWSASRGLIVMAAVSMLVLYFYNKNWSARLLMLCILVPVIVLGMGYLLTETSIFSSDEQSNNIKIGHVISFLKVADWKMLVFGNGLGSYYYTEGYGELAAQTEITWMDSIRYVGLPLSLLLFSVLLFPNRRYIASVQGSSSRLIIVMYLLMSLSNPVLFNSFGFLVILWYWSVVIKNQEPLALHAEVRR</sequence>
<dbReference type="Proteomes" id="UP000255125">
    <property type="component" value="Unassembled WGS sequence"/>
</dbReference>
<evidence type="ECO:0000313" key="3">
    <source>
        <dbReference type="Proteomes" id="UP000255125"/>
    </source>
</evidence>
<accession>A0A379ICX8</accession>
<feature type="transmembrane region" description="Helical" evidence="1">
    <location>
        <begin position="246"/>
        <end position="269"/>
    </location>
</feature>
<proteinExistence type="predicted"/>
<keyword evidence="1" id="KW-1133">Transmembrane helix</keyword>
<keyword evidence="1" id="KW-0472">Membrane</keyword>
<feature type="transmembrane region" description="Helical" evidence="1">
    <location>
        <begin position="128"/>
        <end position="146"/>
    </location>
</feature>
<feature type="transmembrane region" description="Helical" evidence="1">
    <location>
        <begin position="88"/>
        <end position="121"/>
    </location>
</feature>
<reference evidence="2 3" key="1">
    <citation type="submission" date="2018-06" db="EMBL/GenBank/DDBJ databases">
        <authorList>
            <consortium name="Pathogen Informatics"/>
            <person name="Doyle S."/>
        </authorList>
    </citation>
    <scope>NUCLEOTIDE SEQUENCE [LARGE SCALE GENOMIC DNA]</scope>
    <source>
        <strain evidence="2 3">NCTC10392</strain>
    </source>
</reference>
<keyword evidence="1" id="KW-0812">Transmembrane</keyword>
<dbReference type="EMBL" id="UGUS01000002">
    <property type="protein sequence ID" value="SUD30163.1"/>
    <property type="molecule type" value="Genomic_DNA"/>
</dbReference>
<organism evidence="2 3">
    <name type="scientific">Pseudomonas fluorescens</name>
    <dbReference type="NCBI Taxonomy" id="294"/>
    <lineage>
        <taxon>Bacteria</taxon>
        <taxon>Pseudomonadati</taxon>
        <taxon>Pseudomonadota</taxon>
        <taxon>Gammaproteobacteria</taxon>
        <taxon>Pseudomonadales</taxon>
        <taxon>Pseudomonadaceae</taxon>
        <taxon>Pseudomonas</taxon>
    </lineage>
</organism>
<protein>
    <submittedName>
        <fullName evidence="2">Uncharacterized protein</fullName>
    </submittedName>
</protein>
<name>A0A379ICX8_PSEFL</name>
<feature type="transmembrane region" description="Helical" evidence="1">
    <location>
        <begin position="207"/>
        <end position="225"/>
    </location>
</feature>
<dbReference type="RefSeq" id="WP_147288389.1">
    <property type="nucleotide sequence ID" value="NZ_UGUS01000002.1"/>
</dbReference>
<evidence type="ECO:0000313" key="2">
    <source>
        <dbReference type="EMBL" id="SUD30163.1"/>
    </source>
</evidence>
<evidence type="ECO:0000256" key="1">
    <source>
        <dbReference type="SAM" id="Phobius"/>
    </source>
</evidence>